<gene>
    <name evidence="2" type="ORF">HMPREF9440_00323</name>
</gene>
<sequence length="294" mass="32739">MFLTPKASDQDKQAPIVDSTKRGTPQPPPTTHEETTMPGYPADLLSNRSIVKRDSFAIITPEGRVINTIPGIKDAQMTILCSPKIGAGFVQLIGKLGQTAHTEFPYGALTHEEAFIYVLDGDVELEVTVGEKTEMLTQGGYAYSPAGVGIGFKSKNGKEGRILLYKQRYIPHPQGLEPYAVFGNINDVPFRDYDGMANVHVKDFLPLEEAFDMNMHILSFDPGASHNIVETHVQEHGAYIYEGQGTYNLDNEWYLTKKEDFLWMGAFSLQAGYGIGREPFSYIYSKDCNRDVEI</sequence>
<evidence type="ECO:0000313" key="2">
    <source>
        <dbReference type="EMBL" id="EHY32271.1"/>
    </source>
</evidence>
<dbReference type="PATRIC" id="fig|762967.3.peg.272"/>
<dbReference type="PANTHER" id="PTHR34571">
    <property type="entry name" value="(S)-UREIDOGLYCINE AMINOHYDROLASE"/>
    <property type="match status" value="1"/>
</dbReference>
<accession>H3KC73</accession>
<feature type="region of interest" description="Disordered" evidence="1">
    <location>
        <begin position="1"/>
        <end position="42"/>
    </location>
</feature>
<comment type="caution">
    <text evidence="2">The sequence shown here is derived from an EMBL/GenBank/DDBJ whole genome shotgun (WGS) entry which is preliminary data.</text>
</comment>
<dbReference type="CDD" id="cd02212">
    <property type="entry name" value="cupin_UGlyAH_C"/>
    <property type="match status" value="1"/>
</dbReference>
<dbReference type="Proteomes" id="UP000004956">
    <property type="component" value="Unassembled WGS sequence"/>
</dbReference>
<dbReference type="InterPro" id="IPR044697">
    <property type="entry name" value="UGlyAH_cupin_C"/>
</dbReference>
<dbReference type="CDD" id="cd02211">
    <property type="entry name" value="cupin_UGlyAH_N"/>
    <property type="match status" value="1"/>
</dbReference>
<dbReference type="NCBIfam" id="TIGR03214">
    <property type="entry name" value="ura-cupin"/>
    <property type="match status" value="1"/>
</dbReference>
<dbReference type="InterPro" id="IPR011051">
    <property type="entry name" value="RmlC_Cupin_sf"/>
</dbReference>
<proteinExistence type="predicted"/>
<dbReference type="AlphaFoldDB" id="H3KC73"/>
<dbReference type="InterPro" id="IPR017627">
    <property type="entry name" value="UGHY"/>
</dbReference>
<protein>
    <submittedName>
        <fullName evidence="2">Putative allantoin catabolism protein</fullName>
    </submittedName>
</protein>
<reference evidence="2 3" key="1">
    <citation type="submission" date="2011-11" db="EMBL/GenBank/DDBJ databases">
        <authorList>
            <person name="Weinstock G."/>
            <person name="Sodergren E."/>
            <person name="Clifton S."/>
            <person name="Fulton L."/>
            <person name="Fulton B."/>
            <person name="Courtney L."/>
            <person name="Fronick C."/>
            <person name="Harrison M."/>
            <person name="Strong C."/>
            <person name="Farmer C."/>
            <person name="Delahaunty K."/>
            <person name="Markovic C."/>
            <person name="Hall O."/>
            <person name="Minx P."/>
            <person name="Tomlinson C."/>
            <person name="Mitreva M."/>
            <person name="Hou S."/>
            <person name="Chen J."/>
            <person name="Wollam A."/>
            <person name="Pepin K.H."/>
            <person name="Johnson M."/>
            <person name="Bhonagiri V."/>
            <person name="Zhang X."/>
            <person name="Suruliraj S."/>
            <person name="Warren W."/>
            <person name="Chinwalla A."/>
            <person name="Mardis E.R."/>
            <person name="Wilson R.K."/>
        </authorList>
    </citation>
    <scope>NUCLEOTIDE SEQUENCE [LARGE SCALE GENOMIC DNA]</scope>
    <source>
        <strain evidence="2 3">YIT 11816</strain>
    </source>
</reference>
<dbReference type="PANTHER" id="PTHR34571:SF1">
    <property type="entry name" value="(S)-UREIDOGLYCINE AMINOHYDROLASE"/>
    <property type="match status" value="1"/>
</dbReference>
<dbReference type="Gene3D" id="2.60.120.10">
    <property type="entry name" value="Jelly Rolls"/>
    <property type="match status" value="2"/>
</dbReference>
<name>H3KC73_9BURK</name>
<keyword evidence="3" id="KW-1185">Reference proteome</keyword>
<dbReference type="InterPro" id="IPR044704">
    <property type="entry name" value="UGlyAH_cupin_N"/>
</dbReference>
<evidence type="ECO:0000313" key="3">
    <source>
        <dbReference type="Proteomes" id="UP000004956"/>
    </source>
</evidence>
<organism evidence="2 3">
    <name type="scientific">Sutterella parvirubra YIT 11816</name>
    <dbReference type="NCBI Taxonomy" id="762967"/>
    <lineage>
        <taxon>Bacteria</taxon>
        <taxon>Pseudomonadati</taxon>
        <taxon>Pseudomonadota</taxon>
        <taxon>Betaproteobacteria</taxon>
        <taxon>Burkholderiales</taxon>
        <taxon>Sutterellaceae</taxon>
        <taxon>Sutterella</taxon>
    </lineage>
</organism>
<evidence type="ECO:0000256" key="1">
    <source>
        <dbReference type="SAM" id="MobiDB-lite"/>
    </source>
</evidence>
<dbReference type="EMBL" id="AFBQ01000037">
    <property type="protein sequence ID" value="EHY32271.1"/>
    <property type="molecule type" value="Genomic_DNA"/>
</dbReference>
<dbReference type="STRING" id="762967.HMPREF9440_00323"/>
<dbReference type="HOGENOM" id="CLU_056083_3_0_4"/>
<dbReference type="GO" id="GO:0071522">
    <property type="term" value="F:ureidoglycine aminohydrolase activity"/>
    <property type="evidence" value="ECO:0007669"/>
    <property type="project" value="InterPro"/>
</dbReference>
<dbReference type="InterPro" id="IPR014710">
    <property type="entry name" value="RmlC-like_jellyroll"/>
</dbReference>
<dbReference type="SUPFAM" id="SSF51182">
    <property type="entry name" value="RmlC-like cupins"/>
    <property type="match status" value="1"/>
</dbReference>